<evidence type="ECO:0000256" key="1">
    <source>
        <dbReference type="SAM" id="MobiDB-lite"/>
    </source>
</evidence>
<dbReference type="EMBL" id="KV019186">
    <property type="protein sequence ID" value="KZV16208.1"/>
    <property type="molecule type" value="Genomic_DNA"/>
</dbReference>
<feature type="region of interest" description="Disordered" evidence="1">
    <location>
        <begin position="273"/>
        <end position="306"/>
    </location>
</feature>
<dbReference type="OrthoDB" id="271595at2759"/>
<proteinExistence type="predicted"/>
<feature type="chain" id="PRO_5016236777" evidence="2">
    <location>
        <begin position="20"/>
        <end position="306"/>
    </location>
</feature>
<reference evidence="3 4" key="1">
    <citation type="journal article" date="2015" name="Proc. Natl. Acad. Sci. U.S.A.">
        <title>The resurrection genome of Boea hygrometrica: A blueprint for survival of dehydration.</title>
        <authorList>
            <person name="Xiao L."/>
            <person name="Yang G."/>
            <person name="Zhang L."/>
            <person name="Yang X."/>
            <person name="Zhao S."/>
            <person name="Ji Z."/>
            <person name="Zhou Q."/>
            <person name="Hu M."/>
            <person name="Wang Y."/>
            <person name="Chen M."/>
            <person name="Xu Y."/>
            <person name="Jin H."/>
            <person name="Xiao X."/>
            <person name="Hu G."/>
            <person name="Bao F."/>
            <person name="Hu Y."/>
            <person name="Wan P."/>
            <person name="Li L."/>
            <person name="Deng X."/>
            <person name="Kuang T."/>
            <person name="Xiang C."/>
            <person name="Zhu J.K."/>
            <person name="Oliver M.J."/>
            <person name="He Y."/>
        </authorList>
    </citation>
    <scope>NUCLEOTIDE SEQUENCE [LARGE SCALE GENOMIC DNA]</scope>
    <source>
        <strain evidence="4">cv. XS01</strain>
    </source>
</reference>
<sequence>MVCFCQCWRWFLLDHVCGGTTWLLVKNLYNAKNFPLYSSDLFKKNGSTYNTEAIINSNFNLDKAAYNKSVCTRRADEFFHGRNHLEKTIGISPITAAARRRGGGGAAAVRSTTGNKNPPSVCTRRADEFFHGRNHLEKTIGISPITAAARRRGGGGAAAVRWSRERGGACEYLCDPKWFRDTASRGPTTIVIPKSQFRICPTDHDSIGYPRMKASGESSTTKHRLLHASGLHPIPPPNDPKKMHQFKLPVGYVPQPDLMGLRPLSYDIVRSPRAQPGVTDAAKRQNSSRTTLVERDEIMKGKRLAS</sequence>
<keyword evidence="4" id="KW-1185">Reference proteome</keyword>
<dbReference type="AlphaFoldDB" id="A0A2Z7A3N1"/>
<gene>
    <name evidence="3" type="ORF">F511_32239</name>
</gene>
<evidence type="ECO:0000256" key="2">
    <source>
        <dbReference type="SAM" id="SignalP"/>
    </source>
</evidence>
<protein>
    <submittedName>
        <fullName evidence="3">Oligopeptide transporter 2-like</fullName>
    </submittedName>
</protein>
<dbReference type="Proteomes" id="UP000250235">
    <property type="component" value="Unassembled WGS sequence"/>
</dbReference>
<organism evidence="3 4">
    <name type="scientific">Dorcoceras hygrometricum</name>
    <dbReference type="NCBI Taxonomy" id="472368"/>
    <lineage>
        <taxon>Eukaryota</taxon>
        <taxon>Viridiplantae</taxon>
        <taxon>Streptophyta</taxon>
        <taxon>Embryophyta</taxon>
        <taxon>Tracheophyta</taxon>
        <taxon>Spermatophyta</taxon>
        <taxon>Magnoliopsida</taxon>
        <taxon>eudicotyledons</taxon>
        <taxon>Gunneridae</taxon>
        <taxon>Pentapetalae</taxon>
        <taxon>asterids</taxon>
        <taxon>lamiids</taxon>
        <taxon>Lamiales</taxon>
        <taxon>Gesneriaceae</taxon>
        <taxon>Didymocarpoideae</taxon>
        <taxon>Trichosporeae</taxon>
        <taxon>Loxocarpinae</taxon>
        <taxon>Dorcoceras</taxon>
    </lineage>
</organism>
<name>A0A2Z7A3N1_9LAMI</name>
<evidence type="ECO:0000313" key="3">
    <source>
        <dbReference type="EMBL" id="KZV16208.1"/>
    </source>
</evidence>
<accession>A0A2Z7A3N1</accession>
<evidence type="ECO:0000313" key="4">
    <source>
        <dbReference type="Proteomes" id="UP000250235"/>
    </source>
</evidence>
<feature type="signal peptide" evidence="2">
    <location>
        <begin position="1"/>
        <end position="19"/>
    </location>
</feature>
<keyword evidence="2" id="KW-0732">Signal</keyword>